<sequence>MFNKNIIFFYMLISIYIFPHEITFTNDENTQYYIEHKETINDENIETDINLITEEQLQKIIDEAKHSPTPTENIDLKNLDTIVTEENDFNTNIELISDLKDTFEKYNFSTKSTEVHVGRINANEFTSDQLLHNGELGIGIAYQEQNNKKIKNWDEWNYTPIYATGKYKISESNGSTKYLKINLGYSFKELSKDEREYHDDKIQGGMYYGIGGGIDFRDMSVGVMYQVNKNGIEERNARKDDSRVTVSVDYKLEI</sequence>
<protein>
    <submittedName>
        <fullName evidence="1">Uncharacterized protein</fullName>
    </submittedName>
</protein>
<proteinExistence type="predicted"/>
<name>A0A7G9GYE6_9FUSO</name>
<dbReference type="AlphaFoldDB" id="A0A7G9GYE6"/>
<dbReference type="KEGG" id="fho:H9Q81_03035"/>
<gene>
    <name evidence="1" type="ORF">H9Q81_03035</name>
</gene>
<accession>A0A7G9GYE6</accession>
<dbReference type="Proteomes" id="UP000515913">
    <property type="component" value="Chromosome"/>
</dbReference>
<dbReference type="EMBL" id="CP060637">
    <property type="protein sequence ID" value="QNM15828.1"/>
    <property type="molecule type" value="Genomic_DNA"/>
</dbReference>
<keyword evidence="2" id="KW-1185">Reference proteome</keyword>
<organism evidence="1 2">
    <name type="scientific">Fusobacterium hominis</name>
    <dbReference type="NCBI Taxonomy" id="2764326"/>
    <lineage>
        <taxon>Bacteria</taxon>
        <taxon>Fusobacteriati</taxon>
        <taxon>Fusobacteriota</taxon>
        <taxon>Fusobacteriia</taxon>
        <taxon>Fusobacteriales</taxon>
        <taxon>Fusobacteriaceae</taxon>
        <taxon>Fusobacterium</taxon>
    </lineage>
</organism>
<evidence type="ECO:0000313" key="1">
    <source>
        <dbReference type="EMBL" id="QNM15828.1"/>
    </source>
</evidence>
<evidence type="ECO:0000313" key="2">
    <source>
        <dbReference type="Proteomes" id="UP000515913"/>
    </source>
</evidence>
<reference evidence="1 2" key="1">
    <citation type="submission" date="2020-08" db="EMBL/GenBank/DDBJ databases">
        <authorList>
            <person name="Liu C."/>
            <person name="Sun Q."/>
        </authorList>
    </citation>
    <scope>NUCLEOTIDE SEQUENCE [LARGE SCALE GENOMIC DNA]</scope>
    <source>
        <strain evidence="1 2">NSJ-57</strain>
    </source>
</reference>
<dbReference type="RefSeq" id="WP_101474844.1">
    <property type="nucleotide sequence ID" value="NZ_CP060637.1"/>
</dbReference>